<dbReference type="SUPFAM" id="SSF140959">
    <property type="entry name" value="Indolic compounds 2,3-dioxygenase-like"/>
    <property type="match status" value="1"/>
</dbReference>
<dbReference type="GO" id="GO:0016491">
    <property type="term" value="F:oxidoreductase activity"/>
    <property type="evidence" value="ECO:0007669"/>
    <property type="project" value="UniProtKB-ARBA"/>
</dbReference>
<keyword evidence="1" id="KW-0479">Metal-binding</keyword>
<evidence type="ECO:0000256" key="2">
    <source>
        <dbReference type="ARBA" id="ARBA00023004"/>
    </source>
</evidence>
<organism evidence="3 4">
    <name type="scientific">Candidatus Lloydbacteria bacterium RIFCSPHIGHO2_02_FULL_50_13</name>
    <dbReference type="NCBI Taxonomy" id="1798661"/>
    <lineage>
        <taxon>Bacteria</taxon>
        <taxon>Candidatus Lloydiibacteriota</taxon>
    </lineage>
</organism>
<dbReference type="Pfam" id="PF01231">
    <property type="entry name" value="IDO"/>
    <property type="match status" value="1"/>
</dbReference>
<gene>
    <name evidence="3" type="ORF">A3D65_04080</name>
</gene>
<accession>A0A1G2D5L2</accession>
<dbReference type="InterPro" id="IPR037217">
    <property type="entry name" value="Trp/Indoleamine_2_3_dOase-like"/>
</dbReference>
<dbReference type="Gene3D" id="1.20.58.480">
    <property type="match status" value="1"/>
</dbReference>
<evidence type="ECO:0000313" key="3">
    <source>
        <dbReference type="EMBL" id="OGZ08752.1"/>
    </source>
</evidence>
<evidence type="ECO:0000256" key="1">
    <source>
        <dbReference type="ARBA" id="ARBA00022723"/>
    </source>
</evidence>
<protein>
    <submittedName>
        <fullName evidence="3">Uncharacterized protein</fullName>
    </submittedName>
</protein>
<dbReference type="PANTHER" id="PTHR28657:SF5">
    <property type="entry name" value="INDOLEAMINE 2,3-DIOXYGENASE"/>
    <property type="match status" value="1"/>
</dbReference>
<reference evidence="3 4" key="1">
    <citation type="journal article" date="2016" name="Nat. Commun.">
        <title>Thousands of microbial genomes shed light on interconnected biogeochemical processes in an aquifer system.</title>
        <authorList>
            <person name="Anantharaman K."/>
            <person name="Brown C.T."/>
            <person name="Hug L.A."/>
            <person name="Sharon I."/>
            <person name="Castelle C.J."/>
            <person name="Probst A.J."/>
            <person name="Thomas B.C."/>
            <person name="Singh A."/>
            <person name="Wilkins M.J."/>
            <person name="Karaoz U."/>
            <person name="Brodie E.L."/>
            <person name="Williams K.H."/>
            <person name="Hubbard S.S."/>
            <person name="Banfield J.F."/>
        </authorList>
    </citation>
    <scope>NUCLEOTIDE SEQUENCE [LARGE SCALE GENOMIC DNA]</scope>
</reference>
<dbReference type="GO" id="GO:0019441">
    <property type="term" value="P:L-tryptophan catabolic process to kynurenine"/>
    <property type="evidence" value="ECO:0007669"/>
    <property type="project" value="InterPro"/>
</dbReference>
<dbReference type="GO" id="GO:0046872">
    <property type="term" value="F:metal ion binding"/>
    <property type="evidence" value="ECO:0007669"/>
    <property type="project" value="UniProtKB-KW"/>
</dbReference>
<sequence length="207" mass="23918">MEKVLARMNEHCDPEIYYHHVRPYLFGWFNVPGGVVYEGAPELFGGVQTWRGQTGAQSSVASLLDTLLCIPHEDPKLSDHLKIMLRHHTPKNHRDIVASLSDRSAREIRWAALLEKDDKVNERYVRVRRVLADFRRQHYDHALLYIAKPAMHERETTPGGDAIIPGTGGSDLIKSLKLHIAETLAPDGRDLIMKKYEEYWQRLYHMK</sequence>
<proteinExistence type="predicted"/>
<dbReference type="AlphaFoldDB" id="A0A1G2D5L2"/>
<keyword evidence="2" id="KW-0408">Iron</keyword>
<name>A0A1G2D5L2_9BACT</name>
<dbReference type="PANTHER" id="PTHR28657">
    <property type="entry name" value="INDOLEAMINE 2,3-DIOXYGENASE"/>
    <property type="match status" value="1"/>
</dbReference>
<dbReference type="InterPro" id="IPR000898">
    <property type="entry name" value="Indolamine_dOase"/>
</dbReference>
<dbReference type="EMBL" id="MHLL01000028">
    <property type="protein sequence ID" value="OGZ08752.1"/>
    <property type="molecule type" value="Genomic_DNA"/>
</dbReference>
<dbReference type="GO" id="GO:0020037">
    <property type="term" value="F:heme binding"/>
    <property type="evidence" value="ECO:0007669"/>
    <property type="project" value="InterPro"/>
</dbReference>
<dbReference type="Proteomes" id="UP000177996">
    <property type="component" value="Unassembled WGS sequence"/>
</dbReference>
<comment type="caution">
    <text evidence="3">The sequence shown here is derived from an EMBL/GenBank/DDBJ whole genome shotgun (WGS) entry which is preliminary data.</text>
</comment>
<evidence type="ECO:0000313" key="4">
    <source>
        <dbReference type="Proteomes" id="UP000177996"/>
    </source>
</evidence>
<dbReference type="STRING" id="1798661.A3D65_04080"/>